<dbReference type="Gene3D" id="1.10.40.30">
    <property type="entry name" value="Fumarase/aspartase (C-terminal domain)"/>
    <property type="match status" value="1"/>
</dbReference>
<dbReference type="CDD" id="cd03302">
    <property type="entry name" value="Adenylsuccinate_lyase_2"/>
    <property type="match status" value="1"/>
</dbReference>
<comment type="pathway">
    <text evidence="3 13">Purine metabolism; IMP biosynthesis via de novo pathway; 5-amino-1-(5-phospho-D-ribosyl)imidazole-4-carboxamide from 5-amino-1-(5-phospho-D-ribosyl)imidazole-4-carboxylate: step 2/2.</text>
</comment>
<dbReference type="GO" id="GO:0006189">
    <property type="term" value="P:'de novo' IMP biosynthetic process"/>
    <property type="evidence" value="ECO:0007669"/>
    <property type="project" value="UniProtKB-UniPathway"/>
</dbReference>
<dbReference type="Gene3D" id="1.20.200.10">
    <property type="entry name" value="Fumarase/aspartase (Central domain)"/>
    <property type="match status" value="1"/>
</dbReference>
<dbReference type="FunFam" id="1.10.275.60:FF:000001">
    <property type="entry name" value="Adenylosuccinate lyase"/>
    <property type="match status" value="1"/>
</dbReference>
<dbReference type="GO" id="GO:0070626">
    <property type="term" value="F:(S)-2-(5-amino-1-(5-phospho-D-ribosyl)imidazole-4-carboxamido) succinate lyase (fumarate-forming) activity"/>
    <property type="evidence" value="ECO:0007669"/>
    <property type="project" value="TreeGrafter"/>
</dbReference>
<dbReference type="Pfam" id="PF10397">
    <property type="entry name" value="ADSL_C"/>
    <property type="match status" value="1"/>
</dbReference>
<evidence type="ECO:0000313" key="15">
    <source>
        <dbReference type="EMBL" id="JAV48332.1"/>
    </source>
</evidence>
<comment type="similarity">
    <text evidence="5 13">Belongs to the lyase 1 family. Adenylosuccinate lyase subfamily.</text>
</comment>
<dbReference type="InterPro" id="IPR019468">
    <property type="entry name" value="AdenyloSucc_lyase_C"/>
</dbReference>
<evidence type="ECO:0000256" key="9">
    <source>
        <dbReference type="ARBA" id="ARBA00022755"/>
    </source>
</evidence>
<organism evidence="15">
    <name type="scientific">Hadrurus spadix</name>
    <dbReference type="NCBI Taxonomy" id="141984"/>
    <lineage>
        <taxon>Eukaryota</taxon>
        <taxon>Metazoa</taxon>
        <taxon>Ecdysozoa</taxon>
        <taxon>Arthropoda</taxon>
        <taxon>Chelicerata</taxon>
        <taxon>Arachnida</taxon>
        <taxon>Scorpiones</taxon>
        <taxon>Iurida</taxon>
        <taxon>Iuroidea</taxon>
        <taxon>Hadrurus</taxon>
    </lineage>
</organism>
<evidence type="ECO:0000256" key="13">
    <source>
        <dbReference type="RuleBase" id="RU361172"/>
    </source>
</evidence>
<evidence type="ECO:0000256" key="1">
    <source>
        <dbReference type="ARBA" id="ARBA00000598"/>
    </source>
</evidence>
<keyword evidence="9 13" id="KW-0658">Purine biosynthesis</keyword>
<feature type="domain" description="Adenylosuccinate lyase C-terminal" evidence="14">
    <location>
        <begin position="405"/>
        <end position="489"/>
    </location>
</feature>
<proteinExistence type="inferred from homology"/>
<reference evidence="15" key="1">
    <citation type="submission" date="2016-11" db="EMBL/GenBank/DDBJ databases">
        <title>Venom-gland transcriptomics and venom proteomics of the black-back scorpion (Hadrurus spadix) reveal detectability challenges and an unexplored realm of animal toxin diversity.</title>
        <authorList>
            <person name="Rokyta D.R."/>
            <person name="Ward M.J."/>
        </authorList>
    </citation>
    <scope>NUCLEOTIDE SEQUENCE</scope>
    <source>
        <tissue evidence="15">Venom gland</tissue>
    </source>
</reference>
<keyword evidence="10 13" id="KW-0456">Lyase</keyword>
<dbReference type="PROSITE" id="PS00163">
    <property type="entry name" value="FUMARATE_LYASES"/>
    <property type="match status" value="1"/>
</dbReference>
<dbReference type="AlphaFoldDB" id="A0A1W7RB14"/>
<evidence type="ECO:0000256" key="7">
    <source>
        <dbReference type="ARBA" id="ARBA00012339"/>
    </source>
</evidence>
<dbReference type="InterPro" id="IPR008948">
    <property type="entry name" value="L-Aspartase-like"/>
</dbReference>
<dbReference type="UniPathway" id="UPA00075">
    <property type="reaction ID" value="UER00336"/>
</dbReference>
<comment type="function">
    <text evidence="2">Catalyzes two non-sequential steps in de novo AMP synthesis: converts (S)-2-(5-amino-1-(5-phospho-D-ribosyl)imidazole-4-carboxamido)succinate (SAICAR) to fumarate plus 5-amino-1-(5-phospho-D-ribosyl)imidazole-4-carboxamide, and thereby also contributes to de novo IMP synthesis, and converts succinyladenosine monophosphate (SAMP) to AMP and fumarate.</text>
</comment>
<dbReference type="PRINTS" id="PR00149">
    <property type="entry name" value="FUMRATELYASE"/>
</dbReference>
<evidence type="ECO:0000256" key="10">
    <source>
        <dbReference type="ARBA" id="ARBA00023239"/>
    </source>
</evidence>
<comment type="catalytic activity">
    <reaction evidence="12 13">
        <text>N(6)-(1,2-dicarboxyethyl)-AMP = fumarate + AMP</text>
        <dbReference type="Rhea" id="RHEA:16853"/>
        <dbReference type="ChEBI" id="CHEBI:29806"/>
        <dbReference type="ChEBI" id="CHEBI:57567"/>
        <dbReference type="ChEBI" id="CHEBI:456215"/>
        <dbReference type="EC" id="4.3.2.2"/>
    </reaction>
</comment>
<dbReference type="Pfam" id="PF00206">
    <property type="entry name" value="Lyase_1"/>
    <property type="match status" value="1"/>
</dbReference>
<dbReference type="InterPro" id="IPR020557">
    <property type="entry name" value="Fumarate_lyase_CS"/>
</dbReference>
<dbReference type="InterPro" id="IPR022761">
    <property type="entry name" value="Fumarate_lyase_N"/>
</dbReference>
<evidence type="ECO:0000256" key="3">
    <source>
        <dbReference type="ARBA" id="ARBA00004706"/>
    </source>
</evidence>
<evidence type="ECO:0000256" key="8">
    <source>
        <dbReference type="ARBA" id="ARBA00017058"/>
    </source>
</evidence>
<dbReference type="FunFam" id="1.10.40.30:FF:000005">
    <property type="entry name" value="Adenylosuccinate lyase"/>
    <property type="match status" value="1"/>
</dbReference>
<dbReference type="Gene3D" id="1.10.275.60">
    <property type="match status" value="1"/>
</dbReference>
<dbReference type="NCBIfam" id="TIGR00928">
    <property type="entry name" value="purB"/>
    <property type="match status" value="1"/>
</dbReference>
<name>A0A1W7RB14_9SCOR</name>
<evidence type="ECO:0000256" key="5">
    <source>
        <dbReference type="ARBA" id="ARBA00008273"/>
    </source>
</evidence>
<dbReference type="GO" id="GO:0005829">
    <property type="term" value="C:cytosol"/>
    <property type="evidence" value="ECO:0007669"/>
    <property type="project" value="TreeGrafter"/>
</dbReference>
<evidence type="ECO:0000256" key="12">
    <source>
        <dbReference type="ARBA" id="ARBA00047513"/>
    </source>
</evidence>
<sequence length="512" mass="58255">MTSEDGEVRRGEMSETPTFTKCEETMFTSVPENVDDFHRRYQSPLSSRYTSPEMSYNFSDHRKFTTWRKLWIYLAKGEKKLGVPIKNTQIEEMEQFVDKIDFQQASEEERITRHDVMAHVRVFGRCCPSAAPIIHLGATSCYVGDNADLIMMRDGFNILLPKLARCIYRLSEFAKKYKDLAILGYTHFQPAQLTTVGKRACLWLADLLMDLHNLTRARDDLKFRGVKGTTGTQASFLQLFNGDEKKVKELDILVTKMAGFKSSYKICGQTYSRKVDIDVLCTLASLGATIHKICTDIRLLSNLKEVEEPFESNQIGSSAMPYKRNPMRSERCCSLARHLMTLSTNSLNTAATQWLERTLDDSAIRRISLPGAFLTADIILHTFQNISEGLEVHPMVIDRHIKQELPFMATENVIMAMVKAGSNRQECHERIRVLSHQAAAVVKDQGGDNDLVERIKADSYFSSIHDEIDSLLDPKSFIGCAPNQVTEFIEDEVKPALRPYHRQLEVYAVLNV</sequence>
<dbReference type="InterPro" id="IPR000362">
    <property type="entry name" value="Fumarate_lyase_fam"/>
</dbReference>
<evidence type="ECO:0000256" key="4">
    <source>
        <dbReference type="ARBA" id="ARBA00004734"/>
    </source>
</evidence>
<dbReference type="PANTHER" id="PTHR43172:SF1">
    <property type="entry name" value="ADENYLOSUCCINATE LYASE"/>
    <property type="match status" value="1"/>
</dbReference>
<dbReference type="EC" id="4.3.2.2" evidence="7 13"/>
<evidence type="ECO:0000256" key="2">
    <source>
        <dbReference type="ARBA" id="ARBA00002971"/>
    </source>
</evidence>
<comment type="pathway">
    <text evidence="4 13">Purine metabolism; AMP biosynthesis via de novo pathway; AMP from IMP: step 2/2.</text>
</comment>
<comment type="subunit">
    <text evidence="6">Homotetramer. Residues from neighboring subunits contribute catalytic and substrate-binding residues to each active site.</text>
</comment>
<dbReference type="EMBL" id="GFAH01000057">
    <property type="protein sequence ID" value="JAV48332.1"/>
    <property type="molecule type" value="Transcribed_RNA"/>
</dbReference>
<protein>
    <recommendedName>
        <fullName evidence="8 13">Adenylosuccinate lyase</fullName>
        <shortName evidence="13">ASL</shortName>
        <ecNumber evidence="7 13">4.3.2.2</ecNumber>
    </recommendedName>
    <alternativeName>
        <fullName evidence="11 13">Adenylosuccinase</fullName>
    </alternativeName>
</protein>
<dbReference type="InterPro" id="IPR004769">
    <property type="entry name" value="Pur_lyase"/>
</dbReference>
<dbReference type="SUPFAM" id="SSF48557">
    <property type="entry name" value="L-aspartase-like"/>
    <property type="match status" value="1"/>
</dbReference>
<dbReference type="GO" id="GO:0044208">
    <property type="term" value="P:'de novo' AMP biosynthetic process"/>
    <property type="evidence" value="ECO:0007669"/>
    <property type="project" value="UniProtKB-UniPathway"/>
</dbReference>
<dbReference type="PANTHER" id="PTHR43172">
    <property type="entry name" value="ADENYLOSUCCINATE LYASE"/>
    <property type="match status" value="1"/>
</dbReference>
<dbReference type="GO" id="GO:0004018">
    <property type="term" value="F:N6-(1,2-dicarboxyethyl)AMP AMP-lyase (fumarate-forming) activity"/>
    <property type="evidence" value="ECO:0007669"/>
    <property type="project" value="InterPro"/>
</dbReference>
<comment type="catalytic activity">
    <reaction evidence="1 13">
        <text>(2S)-2-[5-amino-1-(5-phospho-beta-D-ribosyl)imidazole-4-carboxamido]succinate = 5-amino-1-(5-phospho-beta-D-ribosyl)imidazole-4-carboxamide + fumarate</text>
        <dbReference type="Rhea" id="RHEA:23920"/>
        <dbReference type="ChEBI" id="CHEBI:29806"/>
        <dbReference type="ChEBI" id="CHEBI:58443"/>
        <dbReference type="ChEBI" id="CHEBI:58475"/>
        <dbReference type="EC" id="4.3.2.2"/>
    </reaction>
</comment>
<dbReference type="SMART" id="SM00998">
    <property type="entry name" value="ADSL_C"/>
    <property type="match status" value="1"/>
</dbReference>
<accession>A0A1W7RB14</accession>
<evidence type="ECO:0000256" key="6">
    <source>
        <dbReference type="ARBA" id="ARBA00011668"/>
    </source>
</evidence>
<evidence type="ECO:0000256" key="11">
    <source>
        <dbReference type="ARBA" id="ARBA00030717"/>
    </source>
</evidence>
<dbReference type="UniPathway" id="UPA00074">
    <property type="reaction ID" value="UER00132"/>
</dbReference>
<evidence type="ECO:0000259" key="14">
    <source>
        <dbReference type="SMART" id="SM00998"/>
    </source>
</evidence>